<evidence type="ECO:0000259" key="1">
    <source>
        <dbReference type="PROSITE" id="PS50181"/>
    </source>
</evidence>
<accession>A0A6A5FVT4</accession>
<dbReference type="PANTHER" id="PTHR21503">
    <property type="entry name" value="F-BOX-CONTAINING HYPOTHETICAL PROTEIN C.ELEGANS"/>
    <property type="match status" value="1"/>
</dbReference>
<organism evidence="2 3">
    <name type="scientific">Caenorhabditis remanei</name>
    <name type="common">Caenorhabditis vulgaris</name>
    <dbReference type="NCBI Taxonomy" id="31234"/>
    <lineage>
        <taxon>Eukaryota</taxon>
        <taxon>Metazoa</taxon>
        <taxon>Ecdysozoa</taxon>
        <taxon>Nematoda</taxon>
        <taxon>Chromadorea</taxon>
        <taxon>Rhabditida</taxon>
        <taxon>Rhabditina</taxon>
        <taxon>Rhabditomorpha</taxon>
        <taxon>Rhabditoidea</taxon>
        <taxon>Rhabditidae</taxon>
        <taxon>Peloderinae</taxon>
        <taxon>Caenorhabditis</taxon>
    </lineage>
</organism>
<feature type="domain" description="F-box" evidence="1">
    <location>
        <begin position="1"/>
        <end position="48"/>
    </location>
</feature>
<dbReference type="RefSeq" id="XP_003103290.2">
    <property type="nucleotide sequence ID" value="XM_003103242.2"/>
</dbReference>
<dbReference type="Pfam" id="PF07735">
    <property type="entry name" value="FBA_2"/>
    <property type="match status" value="1"/>
</dbReference>
<dbReference type="PANTHER" id="PTHR21503:SF8">
    <property type="entry name" value="F-BOX ASSOCIATED DOMAIN-CONTAINING PROTEIN-RELATED"/>
    <property type="match status" value="1"/>
</dbReference>
<dbReference type="EMBL" id="WUAV01000006">
    <property type="protein sequence ID" value="KAF1746728.1"/>
    <property type="molecule type" value="Genomic_DNA"/>
</dbReference>
<dbReference type="CTD" id="9818431"/>
<reference evidence="2 3" key="1">
    <citation type="submission" date="2019-12" db="EMBL/GenBank/DDBJ databases">
        <title>Chromosome-level assembly of the Caenorhabditis remanei genome.</title>
        <authorList>
            <person name="Teterina A.A."/>
            <person name="Willis J.H."/>
            <person name="Phillips P.C."/>
        </authorList>
    </citation>
    <scope>NUCLEOTIDE SEQUENCE [LARGE SCALE GENOMIC DNA]</scope>
    <source>
        <strain evidence="2 3">PX506</strain>
        <tissue evidence="2">Whole organism</tissue>
    </source>
</reference>
<dbReference type="InterPro" id="IPR001810">
    <property type="entry name" value="F-box_dom"/>
</dbReference>
<dbReference type="PROSITE" id="PS50181">
    <property type="entry name" value="FBOX"/>
    <property type="match status" value="1"/>
</dbReference>
<dbReference type="AlphaFoldDB" id="A0A6A5FVT4"/>
<proteinExistence type="predicted"/>
<evidence type="ECO:0000313" key="3">
    <source>
        <dbReference type="Proteomes" id="UP000483820"/>
    </source>
</evidence>
<dbReference type="KEGG" id="crq:GCK72_023185"/>
<sequence length="341" mass="39736">MEIDQFPIEVVCYMLKYLSVSDLFFLSLSSDNFYNAVKKIKVNSYLTVSKINGECLLKLICPDAAGCLVFNTHQPEHRDLIMRRSILRMGNEKIKVKATYFIDNCQTTLHIREKDIPKMMGLVFNYINELFNPTDICLNMKLKNVEKYFQDNTVYTLNIMDKSVDVKRVEKVLSELTVEGHLIALGKITGKLKTNSKINSMNQLHVRGKWMTPAQILKFDGEHALFDNTLFTTKDIGLFLNAWMNGAYPNLETLIINSKNTLYPSEVTPKLVTKPWDPKQRSRHYKYRSRMIEHINRLHLAYVCDCGHDGFDIERKSDGLLATFKISWNHFFFFVWNDRFS</sequence>
<name>A0A6A5FVT4_CAERE</name>
<dbReference type="GeneID" id="9818431"/>
<dbReference type="Proteomes" id="UP000483820">
    <property type="component" value="Chromosome X"/>
</dbReference>
<evidence type="ECO:0000313" key="2">
    <source>
        <dbReference type="EMBL" id="KAF1746728.1"/>
    </source>
</evidence>
<dbReference type="InterPro" id="IPR012885">
    <property type="entry name" value="F-box_Sdz-33"/>
</dbReference>
<comment type="caution">
    <text evidence="2">The sequence shown here is derived from an EMBL/GenBank/DDBJ whole genome shotgun (WGS) entry which is preliminary data.</text>
</comment>
<protein>
    <recommendedName>
        <fullName evidence="1">F-box domain-containing protein</fullName>
    </recommendedName>
</protein>
<gene>
    <name evidence="2" type="ORF">GCK72_023185</name>
</gene>